<name>A0ABP0TSE4_9BRYO</name>
<dbReference type="Proteomes" id="UP001497512">
    <property type="component" value="Chromosome 14"/>
</dbReference>
<dbReference type="InterPro" id="IPR011009">
    <property type="entry name" value="Kinase-like_dom_sf"/>
</dbReference>
<dbReference type="Gene3D" id="3.30.200.20">
    <property type="entry name" value="Phosphorylase Kinase, domain 1"/>
    <property type="match status" value="1"/>
</dbReference>
<keyword evidence="3" id="KW-0808">Transferase</keyword>
<evidence type="ECO:0000259" key="9">
    <source>
        <dbReference type="PROSITE" id="PS51285"/>
    </source>
</evidence>
<proteinExistence type="predicted"/>
<dbReference type="InterPro" id="IPR000719">
    <property type="entry name" value="Prot_kinase_dom"/>
</dbReference>
<dbReference type="InterPro" id="IPR000961">
    <property type="entry name" value="AGC-kinase_C"/>
</dbReference>
<organism evidence="10 11">
    <name type="scientific">Sphagnum troendelagicum</name>
    <dbReference type="NCBI Taxonomy" id="128251"/>
    <lineage>
        <taxon>Eukaryota</taxon>
        <taxon>Viridiplantae</taxon>
        <taxon>Streptophyta</taxon>
        <taxon>Embryophyta</taxon>
        <taxon>Bryophyta</taxon>
        <taxon>Sphagnophytina</taxon>
        <taxon>Sphagnopsida</taxon>
        <taxon>Sphagnales</taxon>
        <taxon>Sphagnaceae</taxon>
        <taxon>Sphagnum</taxon>
    </lineage>
</organism>
<keyword evidence="2" id="KW-0597">Phosphoprotein</keyword>
<dbReference type="SUPFAM" id="SSF56112">
    <property type="entry name" value="Protein kinase-like (PK-like)"/>
    <property type="match status" value="1"/>
</dbReference>
<dbReference type="SMART" id="SM00133">
    <property type="entry name" value="S_TK_X"/>
    <property type="match status" value="1"/>
</dbReference>
<evidence type="ECO:0000313" key="11">
    <source>
        <dbReference type="Proteomes" id="UP001497512"/>
    </source>
</evidence>
<keyword evidence="1" id="KW-0723">Serine/threonine-protein kinase</keyword>
<dbReference type="EMBL" id="OZ019906">
    <property type="protein sequence ID" value="CAK9203874.1"/>
    <property type="molecule type" value="Genomic_DNA"/>
</dbReference>
<reference evidence="10" key="1">
    <citation type="submission" date="2024-02" db="EMBL/GenBank/DDBJ databases">
        <authorList>
            <consortium name="ELIXIR-Norway"/>
            <consortium name="Elixir Norway"/>
        </authorList>
    </citation>
    <scope>NUCLEOTIDE SEQUENCE</scope>
</reference>
<keyword evidence="11" id="KW-1185">Reference proteome</keyword>
<dbReference type="PROSITE" id="PS00108">
    <property type="entry name" value="PROTEIN_KINASE_ST"/>
    <property type="match status" value="1"/>
</dbReference>
<evidence type="ECO:0000256" key="3">
    <source>
        <dbReference type="ARBA" id="ARBA00022679"/>
    </source>
</evidence>
<dbReference type="PROSITE" id="PS51285">
    <property type="entry name" value="AGC_KINASE_CTER"/>
    <property type="match status" value="1"/>
</dbReference>
<evidence type="ECO:0000256" key="7">
    <source>
        <dbReference type="PROSITE-ProRule" id="PRU10141"/>
    </source>
</evidence>
<keyword evidence="5" id="KW-0418">Kinase</keyword>
<keyword evidence="6 7" id="KW-0067">ATP-binding</keyword>
<dbReference type="Pfam" id="PF00069">
    <property type="entry name" value="Pkinase"/>
    <property type="match status" value="1"/>
</dbReference>
<dbReference type="PROSITE" id="PS00107">
    <property type="entry name" value="PROTEIN_KINASE_ATP"/>
    <property type="match status" value="1"/>
</dbReference>
<evidence type="ECO:0000256" key="5">
    <source>
        <dbReference type="ARBA" id="ARBA00022777"/>
    </source>
</evidence>
<evidence type="ECO:0000313" key="10">
    <source>
        <dbReference type="EMBL" id="CAK9203874.1"/>
    </source>
</evidence>
<dbReference type="InterPro" id="IPR017892">
    <property type="entry name" value="Pkinase_C"/>
</dbReference>
<dbReference type="PROSITE" id="PS50011">
    <property type="entry name" value="PROTEIN_KINASE_DOM"/>
    <property type="match status" value="1"/>
</dbReference>
<dbReference type="Gene3D" id="1.10.510.10">
    <property type="entry name" value="Transferase(Phosphotransferase) domain 1"/>
    <property type="match status" value="1"/>
</dbReference>
<sequence>MVTTMTTTVEVQGVKKATMMISDGGDSAPASGHYAEEFDFSDVFGPVPAAHLSLQLPQLTEDGNCSANWYPENQGDPIVVYSRSHSLVGPFPILTRQRSKLIWDEIGHVPFTEESEHTSSSSKDVVEAEVNNILSAVSGLELSDSGSELEVETPKTDVAADESPHSVGVERLGPQDFELLRVVGQGAFGRVFQVQKKGTTEIYAMKVMRKDKIMERNHGDYMKAERDILTKVVHPFIVQLQYSFQTRTKLYLVLDFINGGHLFFQLYRQGTFSEDLARMYCAEIICAVAHLHKNGIIHRDLKPENILLDSEGHVRLTDFGLAKEVDDSSPSNSLCGTMEYMAPEILLAKGHGKAADWWSVGILLYEMVTGQPPFAHSNKQKLQQKIIKDKIKLPSYLTSEANLFLKGLLQKDASRRLGSGPNGSDELKQQKWFKSINWHKLEAREIVPKFIPAVSGKHCTANFDEIWTNLPIDDSPASTPKAGDCNYFRGYTYVAPNAWLD</sequence>
<dbReference type="SMART" id="SM00220">
    <property type="entry name" value="S_TKc"/>
    <property type="match status" value="1"/>
</dbReference>
<dbReference type="InterPro" id="IPR045270">
    <property type="entry name" value="STKc_AGC"/>
</dbReference>
<dbReference type="InterPro" id="IPR017441">
    <property type="entry name" value="Protein_kinase_ATP_BS"/>
</dbReference>
<dbReference type="PANTHER" id="PTHR24351">
    <property type="entry name" value="RIBOSOMAL PROTEIN S6 KINASE"/>
    <property type="match status" value="1"/>
</dbReference>
<feature type="binding site" evidence="7">
    <location>
        <position position="206"/>
    </location>
    <ligand>
        <name>ATP</name>
        <dbReference type="ChEBI" id="CHEBI:30616"/>
    </ligand>
</feature>
<evidence type="ECO:0000259" key="8">
    <source>
        <dbReference type="PROSITE" id="PS50011"/>
    </source>
</evidence>
<protein>
    <submittedName>
        <fullName evidence="10">Uncharacterized protein</fullName>
    </submittedName>
</protein>
<evidence type="ECO:0000256" key="2">
    <source>
        <dbReference type="ARBA" id="ARBA00022553"/>
    </source>
</evidence>
<evidence type="ECO:0000256" key="6">
    <source>
        <dbReference type="ARBA" id="ARBA00022840"/>
    </source>
</evidence>
<dbReference type="Pfam" id="PF00433">
    <property type="entry name" value="Pkinase_C"/>
    <property type="match status" value="1"/>
</dbReference>
<evidence type="ECO:0000256" key="1">
    <source>
        <dbReference type="ARBA" id="ARBA00022527"/>
    </source>
</evidence>
<dbReference type="CDD" id="cd05123">
    <property type="entry name" value="STKc_AGC"/>
    <property type="match status" value="1"/>
</dbReference>
<keyword evidence="4 7" id="KW-0547">Nucleotide-binding</keyword>
<feature type="domain" description="AGC-kinase C-terminal" evidence="9">
    <location>
        <begin position="434"/>
        <end position="501"/>
    </location>
</feature>
<evidence type="ECO:0000256" key="4">
    <source>
        <dbReference type="ARBA" id="ARBA00022741"/>
    </source>
</evidence>
<accession>A0ABP0TSE4</accession>
<feature type="domain" description="Protein kinase" evidence="8">
    <location>
        <begin position="177"/>
        <end position="433"/>
    </location>
</feature>
<dbReference type="InterPro" id="IPR008271">
    <property type="entry name" value="Ser/Thr_kinase_AS"/>
</dbReference>
<gene>
    <name evidence="10" type="ORF">CSSPTR1EN2_LOCUS7104</name>
</gene>